<dbReference type="Proteomes" id="UP000836788">
    <property type="component" value="Chromosome 2"/>
</dbReference>
<reference evidence="1" key="1">
    <citation type="submission" date="2022-02" db="EMBL/GenBank/DDBJ databases">
        <authorList>
            <person name="Giguere J D."/>
        </authorList>
    </citation>
    <scope>NUCLEOTIDE SEQUENCE</scope>
    <source>
        <strain evidence="1">CCAP 1055/1</strain>
    </source>
</reference>
<gene>
    <name evidence="1" type="ORF">PTTT1_LOCUS26012</name>
</gene>
<accession>A0A8J9X435</accession>
<name>A0A8J9X435_PHATR</name>
<evidence type="ECO:0000313" key="1">
    <source>
        <dbReference type="EMBL" id="CAG9284458.1"/>
    </source>
</evidence>
<dbReference type="AlphaFoldDB" id="A0A8J9X435"/>
<dbReference type="OMA" id="HQLNWLE"/>
<proteinExistence type="predicted"/>
<dbReference type="EMBL" id="OU594943">
    <property type="protein sequence ID" value="CAG9284458.1"/>
    <property type="molecule type" value="Genomic_DNA"/>
</dbReference>
<organism evidence="1">
    <name type="scientific">Phaeodactylum tricornutum</name>
    <name type="common">Diatom</name>
    <dbReference type="NCBI Taxonomy" id="2850"/>
    <lineage>
        <taxon>Eukaryota</taxon>
        <taxon>Sar</taxon>
        <taxon>Stramenopiles</taxon>
        <taxon>Ochrophyta</taxon>
        <taxon>Bacillariophyta</taxon>
        <taxon>Bacillariophyceae</taxon>
        <taxon>Bacillariophycidae</taxon>
        <taxon>Naviculales</taxon>
        <taxon>Phaeodactylaceae</taxon>
        <taxon>Phaeodactylum</taxon>
    </lineage>
</organism>
<protein>
    <submittedName>
        <fullName evidence="1">Uncharacterized protein</fullName>
    </submittedName>
</protein>
<sequence length="457" mass="52270">MRFTKMLEKAATAVTTSKKRNFKSLALSVYFKQPDLGMKDYEILSRASAFLLGIDPPERKPEGPYGHLEILEERRKTREFQHRKKFTPAGGEGREIMDLSWLEFVPREVRPQVHIVASSHVLSPFLWKDYYPQDWLTQVRQEHCTYALEVFDSENPNESLAKIGLDSTPFHHPEGRDISVIHFKEEESSLKTLKNLGVKIQYLRSPEKMYEKGETMYFDGYVVSEPNTADDQQYGSKPVNHGNTNDKIEDLRVFYPHKEIGKLSFHTNDRFFATTPEPLPEGLCGAPVLDSDGELCGTVEGIVPVDHKDERLAGSAAFIPSYVLASFVDYVERGLLQLIMPEDLFQMAVTAKKTNSIGGGLFKADKDGNYTKETNWEEAHDRALKALKKRYTQKEVDAILDTVAEESKEVLEIMDREGGDMDEIVQRVRAKTMQIRAMVRDQYEKKQSAESMREEKV</sequence>